<dbReference type="GO" id="GO:0044718">
    <property type="term" value="P:siderophore transmembrane transport"/>
    <property type="evidence" value="ECO:0007669"/>
    <property type="project" value="TreeGrafter"/>
</dbReference>
<keyword evidence="4 10" id="KW-0812">Transmembrane</keyword>
<evidence type="ECO:0000313" key="15">
    <source>
        <dbReference type="Proteomes" id="UP000292209"/>
    </source>
</evidence>
<dbReference type="Gene3D" id="2.40.170.20">
    <property type="entry name" value="TonB-dependent receptor, beta-barrel domain"/>
    <property type="match status" value="1"/>
</dbReference>
<dbReference type="EMBL" id="SGXG01000001">
    <property type="protein sequence ID" value="RZS98786.1"/>
    <property type="molecule type" value="Genomic_DNA"/>
</dbReference>
<dbReference type="PANTHER" id="PTHR30069">
    <property type="entry name" value="TONB-DEPENDENT OUTER MEMBRANE RECEPTOR"/>
    <property type="match status" value="1"/>
</dbReference>
<dbReference type="Gene3D" id="2.170.130.10">
    <property type="entry name" value="TonB-dependent receptor, plug domain"/>
    <property type="match status" value="1"/>
</dbReference>
<accession>A0A4Q7PEE2</accession>
<dbReference type="AlphaFoldDB" id="A0A4Q7PEE2"/>
<dbReference type="PROSITE" id="PS52016">
    <property type="entry name" value="TONB_DEPENDENT_REC_3"/>
    <property type="match status" value="1"/>
</dbReference>
<dbReference type="OrthoDB" id="9758472at2"/>
<evidence type="ECO:0000313" key="14">
    <source>
        <dbReference type="EMBL" id="RZS98786.1"/>
    </source>
</evidence>
<evidence type="ECO:0000256" key="1">
    <source>
        <dbReference type="ARBA" id="ARBA00004571"/>
    </source>
</evidence>
<dbReference type="InterPro" id="IPR037066">
    <property type="entry name" value="Plug_dom_sf"/>
</dbReference>
<comment type="subcellular location">
    <subcellularLocation>
        <location evidence="1 10">Cell outer membrane</location>
        <topology evidence="1 10">Multi-pass membrane protein</topology>
    </subcellularLocation>
</comment>
<sequence length="614" mass="70101">MKLSVLVAFLTFNLSYAPVDQDSSAVELKEFTISENRLEIPFNKVSRNISVLQRKAIETTPARSIQELLSFTPGVDVRQRGVSGVQANIGIRGGSFEQTLMLLNGIKLTDPQTGHHLMNIPVPLQSIQRIEVLKGPGSRIFGQNAFAGAINIITELPETKSLNIQGFGGDFGMRGGHIISSLPIGKYKQTLSVSHDASDGHWYNSDFKVNNVFYESGYELNDKHEFNSMFGFSDRTFGANGFYTNAFPDQWESIQTYLSALSHSYRNKELFLQSRGYWRRNIDEFRLRRNEPEFFTNNHTSDVFALEINGAYTHRWGTSGLGIETREERITSSNLGDRNRSFIGLFAEHRVEFLEKFDARAGVYSNYYNELGWRHFPGAELGFQLDKFSRFYTNFGNSFRIPSFTELYYQDPSNFSNPDLLPEEAWNYELGWKLNKSRLNAEVVYFYRFTENLIDYTREPSTVHPNPNRWAPGNLSQVTFRGIETAFQYAPNLGGQHVRLNELNLSYNYIDAALVQAEGVESRLALNSLRHQVIAGLQAAFIQKIELTIKGRYIERMALDPYFLLDARLDYNRLKKLGFFAEISNITNSDYIEAGFVQMPGRWAKAGFMVNVGR</sequence>
<evidence type="ECO:0000256" key="10">
    <source>
        <dbReference type="PROSITE-ProRule" id="PRU01360"/>
    </source>
</evidence>
<evidence type="ECO:0000256" key="9">
    <source>
        <dbReference type="ARBA" id="ARBA00023237"/>
    </source>
</evidence>
<gene>
    <name evidence="14" type="ORF">BC751_4458</name>
</gene>
<keyword evidence="9 10" id="KW-0998">Cell outer membrane</keyword>
<evidence type="ECO:0000259" key="12">
    <source>
        <dbReference type="Pfam" id="PF00593"/>
    </source>
</evidence>
<keyword evidence="5" id="KW-0732">Signal</keyword>
<dbReference type="SUPFAM" id="SSF56935">
    <property type="entry name" value="Porins"/>
    <property type="match status" value="1"/>
</dbReference>
<dbReference type="GO" id="GO:0015344">
    <property type="term" value="F:siderophore uptake transmembrane transporter activity"/>
    <property type="evidence" value="ECO:0007669"/>
    <property type="project" value="TreeGrafter"/>
</dbReference>
<keyword evidence="3 10" id="KW-1134">Transmembrane beta strand</keyword>
<feature type="domain" description="TonB-dependent receptor-like beta-barrel" evidence="12">
    <location>
        <begin position="203"/>
        <end position="586"/>
    </location>
</feature>
<dbReference type="InterPro" id="IPR036942">
    <property type="entry name" value="Beta-barrel_TonB_sf"/>
</dbReference>
<dbReference type="RefSeq" id="WP_130277441.1">
    <property type="nucleotide sequence ID" value="NZ_SGXG01000001.1"/>
</dbReference>
<comment type="caution">
    <text evidence="14">The sequence shown here is derived from an EMBL/GenBank/DDBJ whole genome shotgun (WGS) entry which is preliminary data.</text>
</comment>
<keyword evidence="15" id="KW-1185">Reference proteome</keyword>
<dbReference type="Pfam" id="PF00593">
    <property type="entry name" value="TonB_dep_Rec_b-barrel"/>
    <property type="match status" value="1"/>
</dbReference>
<keyword evidence="8 14" id="KW-0675">Receptor</keyword>
<evidence type="ECO:0000256" key="6">
    <source>
        <dbReference type="ARBA" id="ARBA00023077"/>
    </source>
</evidence>
<keyword evidence="2 10" id="KW-0813">Transport</keyword>
<proteinExistence type="inferred from homology"/>
<evidence type="ECO:0000259" key="13">
    <source>
        <dbReference type="Pfam" id="PF07715"/>
    </source>
</evidence>
<dbReference type="GO" id="GO:0009279">
    <property type="term" value="C:cell outer membrane"/>
    <property type="evidence" value="ECO:0007669"/>
    <property type="project" value="UniProtKB-SubCell"/>
</dbReference>
<dbReference type="InterPro" id="IPR000531">
    <property type="entry name" value="Beta-barrel_TonB"/>
</dbReference>
<dbReference type="Pfam" id="PF07715">
    <property type="entry name" value="Plug"/>
    <property type="match status" value="1"/>
</dbReference>
<reference evidence="14 15" key="1">
    <citation type="submission" date="2019-02" db="EMBL/GenBank/DDBJ databases">
        <title>Genomic Encyclopedia of Archaeal and Bacterial Type Strains, Phase II (KMG-II): from individual species to whole genera.</title>
        <authorList>
            <person name="Goeker M."/>
        </authorList>
    </citation>
    <scope>NUCLEOTIDE SEQUENCE [LARGE SCALE GENOMIC DNA]</scope>
    <source>
        <strain evidence="14 15">DSM 21411</strain>
    </source>
</reference>
<keyword evidence="7 10" id="KW-0472">Membrane</keyword>
<comment type="similarity">
    <text evidence="10 11">Belongs to the TonB-dependent receptor family.</text>
</comment>
<evidence type="ECO:0000256" key="7">
    <source>
        <dbReference type="ARBA" id="ARBA00023136"/>
    </source>
</evidence>
<evidence type="ECO:0000256" key="11">
    <source>
        <dbReference type="RuleBase" id="RU003357"/>
    </source>
</evidence>
<dbReference type="InterPro" id="IPR039426">
    <property type="entry name" value="TonB-dep_rcpt-like"/>
</dbReference>
<evidence type="ECO:0000256" key="2">
    <source>
        <dbReference type="ARBA" id="ARBA00022448"/>
    </source>
</evidence>
<dbReference type="PANTHER" id="PTHR30069:SF29">
    <property type="entry name" value="HEMOGLOBIN AND HEMOGLOBIN-HAPTOGLOBIN-BINDING PROTEIN 1-RELATED"/>
    <property type="match status" value="1"/>
</dbReference>
<organism evidence="14 15">
    <name type="scientific">Cecembia calidifontis</name>
    <dbReference type="NCBI Taxonomy" id="1187080"/>
    <lineage>
        <taxon>Bacteria</taxon>
        <taxon>Pseudomonadati</taxon>
        <taxon>Bacteroidota</taxon>
        <taxon>Cytophagia</taxon>
        <taxon>Cytophagales</taxon>
        <taxon>Cyclobacteriaceae</taxon>
        <taxon>Cecembia</taxon>
    </lineage>
</organism>
<dbReference type="InterPro" id="IPR012910">
    <property type="entry name" value="Plug_dom"/>
</dbReference>
<protein>
    <submittedName>
        <fullName evidence="14">Iron complex outermembrane receptor protein</fullName>
    </submittedName>
</protein>
<feature type="domain" description="TonB-dependent receptor plug" evidence="13">
    <location>
        <begin position="44"/>
        <end position="149"/>
    </location>
</feature>
<evidence type="ECO:0000256" key="3">
    <source>
        <dbReference type="ARBA" id="ARBA00022452"/>
    </source>
</evidence>
<evidence type="ECO:0000256" key="8">
    <source>
        <dbReference type="ARBA" id="ARBA00023170"/>
    </source>
</evidence>
<name>A0A4Q7PEE2_9BACT</name>
<evidence type="ECO:0000256" key="5">
    <source>
        <dbReference type="ARBA" id="ARBA00022729"/>
    </source>
</evidence>
<evidence type="ECO:0000256" key="4">
    <source>
        <dbReference type="ARBA" id="ARBA00022692"/>
    </source>
</evidence>
<keyword evidence="6 11" id="KW-0798">TonB box</keyword>
<dbReference type="Proteomes" id="UP000292209">
    <property type="component" value="Unassembled WGS sequence"/>
</dbReference>